<comment type="subcellular location">
    <subcellularLocation>
        <location evidence="1">Golgi apparatus membrane</location>
        <topology evidence="1">Multi-pass membrane protein</topology>
    </subcellularLocation>
</comment>
<dbReference type="InterPro" id="IPR029044">
    <property type="entry name" value="Nucleotide-diphossugar_trans"/>
</dbReference>
<evidence type="ECO:0000313" key="11">
    <source>
        <dbReference type="Proteomes" id="UP000001880"/>
    </source>
</evidence>
<feature type="transmembrane region" description="Helical" evidence="9">
    <location>
        <begin position="6"/>
        <end position="25"/>
    </location>
</feature>
<feature type="transmembrane region" description="Helical" evidence="9">
    <location>
        <begin position="467"/>
        <end position="486"/>
    </location>
</feature>
<evidence type="ECO:0000256" key="1">
    <source>
        <dbReference type="ARBA" id="ARBA00004653"/>
    </source>
</evidence>
<proteinExistence type="predicted"/>
<keyword evidence="7 9" id="KW-0472">Membrane</keyword>
<dbReference type="RefSeq" id="WP_012829749.1">
    <property type="nucleotide sequence ID" value="NC_013440.1"/>
</dbReference>
<dbReference type="eggNOG" id="COG1215">
    <property type="taxonomic scope" value="Bacteria"/>
</dbReference>
<keyword evidence="5 9" id="KW-1133">Transmembrane helix</keyword>
<dbReference type="Pfam" id="PF13641">
    <property type="entry name" value="Glyco_tranf_2_3"/>
    <property type="match status" value="1"/>
</dbReference>
<evidence type="ECO:0000256" key="7">
    <source>
        <dbReference type="ARBA" id="ARBA00023136"/>
    </source>
</evidence>
<evidence type="ECO:0000313" key="10">
    <source>
        <dbReference type="EMBL" id="ACY17151.1"/>
    </source>
</evidence>
<evidence type="ECO:0000256" key="3">
    <source>
        <dbReference type="ARBA" id="ARBA00022679"/>
    </source>
</evidence>
<name>D0LRC3_HALO1</name>
<feature type="transmembrane region" description="Helical" evidence="9">
    <location>
        <begin position="322"/>
        <end position="341"/>
    </location>
</feature>
<evidence type="ECO:0000256" key="6">
    <source>
        <dbReference type="ARBA" id="ARBA00023034"/>
    </source>
</evidence>
<dbReference type="PANTHER" id="PTHR32044:SF80">
    <property type="entry name" value="XYLOGLUCAN GLYCOSYLTRANSFERASE 2-RELATED"/>
    <property type="match status" value="1"/>
</dbReference>
<protein>
    <submittedName>
        <fullName evidence="10">Glycosyl transferase family 2</fullName>
    </submittedName>
</protein>
<dbReference type="SUPFAM" id="SSF53448">
    <property type="entry name" value="Nucleotide-diphospho-sugar transferases"/>
    <property type="match status" value="1"/>
</dbReference>
<evidence type="ECO:0000256" key="5">
    <source>
        <dbReference type="ARBA" id="ARBA00022989"/>
    </source>
</evidence>
<evidence type="ECO:0000256" key="8">
    <source>
        <dbReference type="ARBA" id="ARBA00023316"/>
    </source>
</evidence>
<dbReference type="KEGG" id="hoh:Hoch_4660"/>
<evidence type="ECO:0000256" key="4">
    <source>
        <dbReference type="ARBA" id="ARBA00022692"/>
    </source>
</evidence>
<dbReference type="OrthoDB" id="9806824at2"/>
<keyword evidence="3 10" id="KW-0808">Transferase</keyword>
<dbReference type="AlphaFoldDB" id="D0LRC3"/>
<evidence type="ECO:0000256" key="2">
    <source>
        <dbReference type="ARBA" id="ARBA00022676"/>
    </source>
</evidence>
<keyword evidence="2" id="KW-0328">Glycosyltransferase</keyword>
<dbReference type="EMBL" id="CP001804">
    <property type="protein sequence ID" value="ACY17151.1"/>
    <property type="molecule type" value="Genomic_DNA"/>
</dbReference>
<gene>
    <name evidence="10" type="ordered locus">Hoch_4660</name>
</gene>
<keyword evidence="8" id="KW-0961">Cell wall biogenesis/degradation</keyword>
<dbReference type="PANTHER" id="PTHR32044">
    <property type="entry name" value="GLUCOMANNAN 4-BETA-MANNOSYLTRANSFERASE 9"/>
    <property type="match status" value="1"/>
</dbReference>
<dbReference type="Gene3D" id="3.90.550.10">
    <property type="entry name" value="Spore Coat Polysaccharide Biosynthesis Protein SpsA, Chain A"/>
    <property type="match status" value="1"/>
</dbReference>
<dbReference type="Proteomes" id="UP000001880">
    <property type="component" value="Chromosome"/>
</dbReference>
<dbReference type="FunFam" id="3.90.550.10:FF:000057">
    <property type="entry name" value="Glycosyltransferase-like protein, family 2"/>
    <property type="match status" value="1"/>
</dbReference>
<dbReference type="GO" id="GO:0071555">
    <property type="term" value="P:cell wall organization"/>
    <property type="evidence" value="ECO:0007669"/>
    <property type="project" value="UniProtKB-KW"/>
</dbReference>
<feature type="transmembrane region" description="Helical" evidence="9">
    <location>
        <begin position="435"/>
        <end position="461"/>
    </location>
</feature>
<dbReference type="CAZy" id="GT2">
    <property type="family name" value="Glycosyltransferase Family 2"/>
</dbReference>
<organism evidence="10 11">
    <name type="scientific">Haliangium ochraceum (strain DSM 14365 / JCM 11303 / SMP-2)</name>
    <dbReference type="NCBI Taxonomy" id="502025"/>
    <lineage>
        <taxon>Bacteria</taxon>
        <taxon>Pseudomonadati</taxon>
        <taxon>Myxococcota</taxon>
        <taxon>Polyangia</taxon>
        <taxon>Haliangiales</taxon>
        <taxon>Kofleriaceae</taxon>
        <taxon>Haliangium</taxon>
    </lineage>
</organism>
<dbReference type="GO" id="GO:0016757">
    <property type="term" value="F:glycosyltransferase activity"/>
    <property type="evidence" value="ECO:0007669"/>
    <property type="project" value="UniProtKB-KW"/>
</dbReference>
<dbReference type="STRING" id="502025.Hoch_4660"/>
<keyword evidence="11" id="KW-1185">Reference proteome</keyword>
<dbReference type="HOGENOM" id="CLU_012856_4_0_7"/>
<feature type="transmembrane region" description="Helical" evidence="9">
    <location>
        <begin position="347"/>
        <end position="368"/>
    </location>
</feature>
<evidence type="ECO:0000256" key="9">
    <source>
        <dbReference type="SAM" id="Phobius"/>
    </source>
</evidence>
<keyword evidence="6" id="KW-0333">Golgi apparatus</keyword>
<reference evidence="10 11" key="1">
    <citation type="journal article" date="2010" name="Stand. Genomic Sci.">
        <title>Complete genome sequence of Haliangium ochraceum type strain (SMP-2).</title>
        <authorList>
            <consortium name="US DOE Joint Genome Institute (JGI-PGF)"/>
            <person name="Ivanova N."/>
            <person name="Daum C."/>
            <person name="Lang E."/>
            <person name="Abt B."/>
            <person name="Kopitz M."/>
            <person name="Saunders E."/>
            <person name="Lapidus A."/>
            <person name="Lucas S."/>
            <person name="Glavina Del Rio T."/>
            <person name="Nolan M."/>
            <person name="Tice H."/>
            <person name="Copeland A."/>
            <person name="Cheng J.F."/>
            <person name="Chen F."/>
            <person name="Bruce D."/>
            <person name="Goodwin L."/>
            <person name="Pitluck S."/>
            <person name="Mavromatis K."/>
            <person name="Pati A."/>
            <person name="Mikhailova N."/>
            <person name="Chen A."/>
            <person name="Palaniappan K."/>
            <person name="Land M."/>
            <person name="Hauser L."/>
            <person name="Chang Y.J."/>
            <person name="Jeffries C.D."/>
            <person name="Detter J.C."/>
            <person name="Brettin T."/>
            <person name="Rohde M."/>
            <person name="Goker M."/>
            <person name="Bristow J."/>
            <person name="Markowitz V."/>
            <person name="Eisen J.A."/>
            <person name="Hugenholtz P."/>
            <person name="Kyrpides N.C."/>
            <person name="Klenk H.P."/>
        </authorList>
    </citation>
    <scope>NUCLEOTIDE SEQUENCE [LARGE SCALE GENOMIC DNA]</scope>
    <source>
        <strain evidence="11">DSM 14365 / CIP 107738 / JCM 11303 / AJ 13395 / SMP-2</strain>
    </source>
</reference>
<sequence length="488" mass="53721">MALAWVGYLSALLLLSAYGAHRLWLTVRYWRLRERGPAVAALPQAPADAPADAAIAELPVVTVQLPIYNERCVAERLIDAVAALDWPRDRLHIQVLDDSSDDTAALCRDKVAALRRAGYDIEHRHRQDRQGFKAGALEAGLAASKGAFVLILDADFVVPSDFLRAAMGCFADPRVGMVQTRWAHLNRDASVLTRIQALLLDGHFVVDQTARARSGHFFNFNGTAGIWRREAIVAAGGWQHDTLTEDLDLSYRALLAGWRFEYLLERETPAELPEDMNAFKSQQFRWAKGSLEVAKKLLPAVLGSAQPWRVKLDACFHLTQNLPYLVTLVLLLCAAPVLVLAGDMPSWLAAVHAGLLAATALTFAIYCMTAQRALRRSPWRTLCLLPVTLSVVAGISLSQTQAVLEGLLGSRSAFVRTPKGGHGARAARRTRRYRGALRGIVIAELALFAYFSLFLLLAWWSGGWQRIVPMAMFTAGFAYVGTRSLLDA</sequence>
<keyword evidence="4 9" id="KW-0812">Transmembrane</keyword>
<accession>D0LRC3</accession>